<feature type="non-terminal residue" evidence="3">
    <location>
        <position position="545"/>
    </location>
</feature>
<dbReference type="Proteomes" id="UP000567293">
    <property type="component" value="Unassembled WGS sequence"/>
</dbReference>
<name>A0A7V8SXI7_9BACT</name>
<evidence type="ECO:0000256" key="1">
    <source>
        <dbReference type="SAM" id="Phobius"/>
    </source>
</evidence>
<protein>
    <submittedName>
        <fullName evidence="3">Polymer-forming cytoskeletal protein</fullName>
    </submittedName>
</protein>
<feature type="transmembrane region" description="Helical" evidence="1">
    <location>
        <begin position="386"/>
        <end position="410"/>
    </location>
</feature>
<evidence type="ECO:0000313" key="4">
    <source>
        <dbReference type="Proteomes" id="UP000567293"/>
    </source>
</evidence>
<feature type="transmembrane region" description="Helical" evidence="1">
    <location>
        <begin position="139"/>
        <end position="159"/>
    </location>
</feature>
<feature type="transmembrane region" description="Helical" evidence="1">
    <location>
        <begin position="84"/>
        <end position="101"/>
    </location>
</feature>
<comment type="caution">
    <text evidence="3">The sequence shown here is derived from an EMBL/GenBank/DDBJ whole genome shotgun (WGS) entry which is preliminary data.</text>
</comment>
<dbReference type="Pfam" id="PF26514">
    <property type="entry name" value="DUF8173"/>
    <property type="match status" value="1"/>
</dbReference>
<dbReference type="EMBL" id="JACDQQ010001487">
    <property type="protein sequence ID" value="MBA0086385.1"/>
    <property type="molecule type" value="Genomic_DNA"/>
</dbReference>
<sequence length="545" mass="59109">MSETEEKMKHLDEMTCLLYLERQLDRARGLEVSLHTQECQSCRTLLRALERESRLLTRAMFEDNEPLPSRLAQFQEAARRSMQWIWALAFGLAATGVYALYTEYIEPWQRQLHEAGFNGTNLLGLLIFQSPFWKGWQSVITLLEFLALATLGGLGLMFLRRRIRRGSALALVFASLCAALLAPTQASATEFRKGDRITIGKDEVVHSDLYVAGGQIRIGGTIEGDLVVAGGDVEVSGHVLGDMLSTSGQVRMTGQVDGSIRGYAGNITIKGKVGRNVMSFGGDVNLDHDALITGSVTTGSGRLSLDGHVGRDLLAFAGQSNISGDIGGAAKIYGGELNIDSSADIRGPVDFEGDKEPQVSPQAKLASPVHFVKQTHGPNYSNPHYYIWQLIWASAYILFGLVLFALMPAFSSQAVNSLQEHLGATLGLAVLVGFGLFVAALIACVTVVGLFVGLATLALWFGTLYFGLVVVGAQLGQWLMGRTKEFWPLVGRMCVGVVIIRVLAMIPQVGWIFKYGAAFWGLGAISLVIFRRFQPVPATGLTVPP</sequence>
<gene>
    <name evidence="3" type="ORF">HRJ53_15505</name>
</gene>
<keyword evidence="1" id="KW-0812">Transmembrane</keyword>
<accession>A0A7V8SXI7</accession>
<keyword evidence="1" id="KW-1133">Transmembrane helix</keyword>
<evidence type="ECO:0000313" key="3">
    <source>
        <dbReference type="EMBL" id="MBA0086385.1"/>
    </source>
</evidence>
<reference evidence="3" key="1">
    <citation type="submission" date="2020-06" db="EMBL/GenBank/DDBJ databases">
        <title>Legume-microbial interactions unlock mineral nutrients during tropical forest succession.</title>
        <authorList>
            <person name="Epihov D.Z."/>
        </authorList>
    </citation>
    <scope>NUCLEOTIDE SEQUENCE [LARGE SCALE GENOMIC DNA]</scope>
    <source>
        <strain evidence="3">Pan2503</strain>
    </source>
</reference>
<feature type="transmembrane region" description="Helical" evidence="1">
    <location>
        <begin position="512"/>
        <end position="530"/>
    </location>
</feature>
<feature type="transmembrane region" description="Helical" evidence="1">
    <location>
        <begin position="422"/>
        <end position="451"/>
    </location>
</feature>
<evidence type="ECO:0000259" key="2">
    <source>
        <dbReference type="Pfam" id="PF26514"/>
    </source>
</evidence>
<dbReference type="AlphaFoldDB" id="A0A7V8SXI7"/>
<organism evidence="3 4">
    <name type="scientific">Candidatus Acidiferrum panamense</name>
    <dbReference type="NCBI Taxonomy" id="2741543"/>
    <lineage>
        <taxon>Bacteria</taxon>
        <taxon>Pseudomonadati</taxon>
        <taxon>Acidobacteriota</taxon>
        <taxon>Terriglobia</taxon>
        <taxon>Candidatus Acidiferrales</taxon>
        <taxon>Candidatus Acidiferrum</taxon>
    </lineage>
</organism>
<keyword evidence="1" id="KW-0472">Membrane</keyword>
<dbReference type="InterPro" id="IPR058486">
    <property type="entry name" value="DUF8173"/>
</dbReference>
<feature type="domain" description="DUF8173" evidence="2">
    <location>
        <begin position="395"/>
        <end position="525"/>
    </location>
</feature>
<proteinExistence type="predicted"/>
<feature type="transmembrane region" description="Helical" evidence="1">
    <location>
        <begin position="457"/>
        <end position="479"/>
    </location>
</feature>
<keyword evidence="4" id="KW-1185">Reference proteome</keyword>
<feature type="transmembrane region" description="Helical" evidence="1">
    <location>
        <begin position="486"/>
        <end position="506"/>
    </location>
</feature>